<dbReference type="Pfam" id="PF01425">
    <property type="entry name" value="Amidase"/>
    <property type="match status" value="1"/>
</dbReference>
<dbReference type="PANTHER" id="PTHR11895">
    <property type="entry name" value="TRANSAMIDASE"/>
    <property type="match status" value="1"/>
</dbReference>
<comment type="caution">
    <text evidence="2">The sequence shown here is derived from an EMBL/GenBank/DDBJ whole genome shotgun (WGS) entry which is preliminary data.</text>
</comment>
<protein>
    <submittedName>
        <fullName evidence="2">Amidase</fullName>
    </submittedName>
</protein>
<dbReference type="InterPro" id="IPR023631">
    <property type="entry name" value="Amidase_dom"/>
</dbReference>
<gene>
    <name evidence="2" type="ORF">GCM10009575_034710</name>
</gene>
<accession>A0ABN1PPA3</accession>
<dbReference type="InterPro" id="IPR036928">
    <property type="entry name" value="AS_sf"/>
</dbReference>
<evidence type="ECO:0000259" key="1">
    <source>
        <dbReference type="Pfam" id="PF01425"/>
    </source>
</evidence>
<name>A0ABN1PPA3_9ACTN</name>
<organism evidence="2 3">
    <name type="scientific">Streptomyces rhizosphaericus</name>
    <dbReference type="NCBI Taxonomy" id="114699"/>
    <lineage>
        <taxon>Bacteria</taxon>
        <taxon>Bacillati</taxon>
        <taxon>Actinomycetota</taxon>
        <taxon>Actinomycetes</taxon>
        <taxon>Kitasatosporales</taxon>
        <taxon>Streptomycetaceae</taxon>
        <taxon>Streptomyces</taxon>
        <taxon>Streptomyces violaceusniger group</taxon>
    </lineage>
</organism>
<dbReference type="EMBL" id="BAAAID010000019">
    <property type="protein sequence ID" value="GAA0930639.1"/>
    <property type="molecule type" value="Genomic_DNA"/>
</dbReference>
<dbReference type="NCBIfam" id="NF005686">
    <property type="entry name" value="PRK07486.1"/>
    <property type="match status" value="1"/>
</dbReference>
<feature type="domain" description="Amidase" evidence="1">
    <location>
        <begin position="31"/>
        <end position="455"/>
    </location>
</feature>
<dbReference type="Proteomes" id="UP001500418">
    <property type="component" value="Unassembled WGS sequence"/>
</dbReference>
<dbReference type="PANTHER" id="PTHR11895:SF76">
    <property type="entry name" value="INDOLEACETAMIDE HYDROLASE"/>
    <property type="match status" value="1"/>
</dbReference>
<dbReference type="SUPFAM" id="SSF75304">
    <property type="entry name" value="Amidase signature (AS) enzymes"/>
    <property type="match status" value="1"/>
</dbReference>
<dbReference type="InterPro" id="IPR000120">
    <property type="entry name" value="Amidase"/>
</dbReference>
<reference evidence="2 3" key="1">
    <citation type="journal article" date="2019" name="Int. J. Syst. Evol. Microbiol.">
        <title>The Global Catalogue of Microorganisms (GCM) 10K type strain sequencing project: providing services to taxonomists for standard genome sequencing and annotation.</title>
        <authorList>
            <consortium name="The Broad Institute Genomics Platform"/>
            <consortium name="The Broad Institute Genome Sequencing Center for Infectious Disease"/>
            <person name="Wu L."/>
            <person name="Ma J."/>
        </authorList>
    </citation>
    <scope>NUCLEOTIDE SEQUENCE [LARGE SCALE GENOMIC DNA]</scope>
    <source>
        <strain evidence="2 3">JCM 11444</strain>
    </source>
</reference>
<proteinExistence type="predicted"/>
<dbReference type="Gene3D" id="3.90.1300.10">
    <property type="entry name" value="Amidase signature (AS) domain"/>
    <property type="match status" value="1"/>
</dbReference>
<evidence type="ECO:0000313" key="2">
    <source>
        <dbReference type="EMBL" id="GAA0930639.1"/>
    </source>
</evidence>
<keyword evidence="3" id="KW-1185">Reference proteome</keyword>
<evidence type="ECO:0000313" key="3">
    <source>
        <dbReference type="Proteomes" id="UP001500418"/>
    </source>
</evidence>
<sequence length="476" mass="50440">MTVTTTDDDLCFRTALDLSALLRSRELSARELLEAHLARIERVNPAVNAIVTLVADRAREAARRADERIAAGEELGPLHGLPIAHKDLHNTAGIRTSHGSPLADGVPDQDDLLIERIRAAGAITLGKTNVPEFGAGSHTFNPIFGATHNPHDLGRSAGGRSGGAAAALASGMVPIADGSDTGGSLRNPASFCNVVGLRPSPGRVPNWPSLTAWGTLGVKGPMARTVADTALLLSAIAGPDARSPIALEEPGARFARPLDRDLTGLRVAWSPDLGGLVPVEPEVAAVVESAAEVFTGLGCAVERACPDLTEAEEVFRTLRASVFEVTFGPLMDRHPDGLKRAIRENAEEGRKLTGPDIGRAEVLHTLLFHRVREFFGHYDVLLLPVSQVVPFDVGIEYPTEVAGVAMDDYLDWMRSAYLISSTGSPALSVPAGFTPGGLPVGVQIVGPHRADFAVLQVGHAFERATGHWRRRPAGIE</sequence>